<protein>
    <submittedName>
        <fullName evidence="1">Uncharacterized protein</fullName>
    </submittedName>
</protein>
<evidence type="ECO:0000313" key="1">
    <source>
        <dbReference type="EMBL" id="KXG21682.1"/>
    </source>
</evidence>
<evidence type="ECO:0000313" key="2">
    <source>
        <dbReference type="Proteomes" id="UP000000768"/>
    </source>
</evidence>
<proteinExistence type="predicted"/>
<accession>A0A1B6P7T2</accession>
<dbReference type="Proteomes" id="UP000000768">
    <property type="component" value="Chromosome 9"/>
</dbReference>
<dbReference type="EMBL" id="CM000768">
    <property type="protein sequence ID" value="KXG21682.1"/>
    <property type="molecule type" value="Genomic_DNA"/>
</dbReference>
<organism evidence="1 2">
    <name type="scientific">Sorghum bicolor</name>
    <name type="common">Sorghum</name>
    <name type="synonym">Sorghum vulgare</name>
    <dbReference type="NCBI Taxonomy" id="4558"/>
    <lineage>
        <taxon>Eukaryota</taxon>
        <taxon>Viridiplantae</taxon>
        <taxon>Streptophyta</taxon>
        <taxon>Embryophyta</taxon>
        <taxon>Tracheophyta</taxon>
        <taxon>Spermatophyta</taxon>
        <taxon>Magnoliopsida</taxon>
        <taxon>Liliopsida</taxon>
        <taxon>Poales</taxon>
        <taxon>Poaceae</taxon>
        <taxon>PACMAD clade</taxon>
        <taxon>Panicoideae</taxon>
        <taxon>Andropogonodae</taxon>
        <taxon>Andropogoneae</taxon>
        <taxon>Sorghinae</taxon>
        <taxon>Sorghum</taxon>
    </lineage>
</organism>
<name>A0A1B6P7T2_SORBI</name>
<dbReference type="Gramene" id="KXG21682">
    <property type="protein sequence ID" value="KXG21682"/>
    <property type="gene ID" value="SORBI_3009G095300"/>
</dbReference>
<reference evidence="1 2" key="1">
    <citation type="journal article" date="2009" name="Nature">
        <title>The Sorghum bicolor genome and the diversification of grasses.</title>
        <authorList>
            <person name="Paterson A.H."/>
            <person name="Bowers J.E."/>
            <person name="Bruggmann R."/>
            <person name="Dubchak I."/>
            <person name="Grimwood J."/>
            <person name="Gundlach H."/>
            <person name="Haberer G."/>
            <person name="Hellsten U."/>
            <person name="Mitros T."/>
            <person name="Poliakov A."/>
            <person name="Schmutz J."/>
            <person name="Spannagl M."/>
            <person name="Tang H."/>
            <person name="Wang X."/>
            <person name="Wicker T."/>
            <person name="Bharti A.K."/>
            <person name="Chapman J."/>
            <person name="Feltus F.A."/>
            <person name="Gowik U."/>
            <person name="Grigoriev I.V."/>
            <person name="Lyons E."/>
            <person name="Maher C.A."/>
            <person name="Martis M."/>
            <person name="Narechania A."/>
            <person name="Otillar R.P."/>
            <person name="Penning B.W."/>
            <person name="Salamov A.A."/>
            <person name="Wang Y."/>
            <person name="Zhang L."/>
            <person name="Carpita N.C."/>
            <person name="Freeling M."/>
            <person name="Gingle A.R."/>
            <person name="Hash C.T."/>
            <person name="Keller B."/>
            <person name="Klein P."/>
            <person name="Kresovich S."/>
            <person name="McCann M.C."/>
            <person name="Ming R."/>
            <person name="Peterson D.G."/>
            <person name="Mehboob-ur-Rahman"/>
            <person name="Ware D."/>
            <person name="Westhoff P."/>
            <person name="Mayer K.F."/>
            <person name="Messing J."/>
            <person name="Rokhsar D.S."/>
        </authorList>
    </citation>
    <scope>NUCLEOTIDE SEQUENCE [LARGE SCALE GENOMIC DNA]</scope>
    <source>
        <strain evidence="2">cv. BTx623</strain>
    </source>
</reference>
<sequence>MHRSRIMRRGTTMVLLLAVVLIMAKFATIAPRLPMWSPEPKFIEPRSHSLPENVRVCQGHIGLIRDKSRLLRGQVSLAWY</sequence>
<dbReference type="AlphaFoldDB" id="A0A1B6P7T2"/>
<reference evidence="2" key="2">
    <citation type="journal article" date="2018" name="Plant J.">
        <title>The Sorghum bicolor reference genome: improved assembly, gene annotations, a transcriptome atlas, and signatures of genome organization.</title>
        <authorList>
            <person name="McCormick R.F."/>
            <person name="Truong S.K."/>
            <person name="Sreedasyam A."/>
            <person name="Jenkins J."/>
            <person name="Shu S."/>
            <person name="Sims D."/>
            <person name="Kennedy M."/>
            <person name="Amirebrahimi M."/>
            <person name="Weers B.D."/>
            <person name="McKinley B."/>
            <person name="Mattison A."/>
            <person name="Morishige D.T."/>
            <person name="Grimwood J."/>
            <person name="Schmutz J."/>
            <person name="Mullet J.E."/>
        </authorList>
    </citation>
    <scope>NUCLEOTIDE SEQUENCE [LARGE SCALE GENOMIC DNA]</scope>
    <source>
        <strain evidence="2">cv. BTx623</strain>
    </source>
</reference>
<keyword evidence="2" id="KW-1185">Reference proteome</keyword>
<gene>
    <name evidence="1" type="ORF">SORBI_3009G095300</name>
</gene>
<dbReference type="InParanoid" id="A0A1B6P7T2"/>